<sequence>MFMLPLCGSGRDRYRPTFSLRNSRLQSRSIAHPIHPYEVPLRKRRRNLPPSVNAAASLSSISRLVSRILYFPPASTTISGNFARLRPPNPVFLLILYLYDVALSHPQIPSGDSVPVLDGRQSSLESINGNLRSDSWRLPKSQRFPTLLALTGPPFLSANHQPIFI</sequence>
<keyword evidence="2" id="KW-1185">Reference proteome</keyword>
<dbReference type="AlphaFoldDB" id="A0A5C3M0S7"/>
<gene>
    <name evidence="1" type="ORF">BDQ12DRAFT_683048</name>
</gene>
<reference evidence="1 2" key="1">
    <citation type="journal article" date="2019" name="Nat. Ecol. Evol.">
        <title>Megaphylogeny resolves global patterns of mushroom evolution.</title>
        <authorList>
            <person name="Varga T."/>
            <person name="Krizsan K."/>
            <person name="Foldi C."/>
            <person name="Dima B."/>
            <person name="Sanchez-Garcia M."/>
            <person name="Sanchez-Ramirez S."/>
            <person name="Szollosi G.J."/>
            <person name="Szarkandi J.G."/>
            <person name="Papp V."/>
            <person name="Albert L."/>
            <person name="Andreopoulos W."/>
            <person name="Angelini C."/>
            <person name="Antonin V."/>
            <person name="Barry K.W."/>
            <person name="Bougher N.L."/>
            <person name="Buchanan P."/>
            <person name="Buyck B."/>
            <person name="Bense V."/>
            <person name="Catcheside P."/>
            <person name="Chovatia M."/>
            <person name="Cooper J."/>
            <person name="Damon W."/>
            <person name="Desjardin D."/>
            <person name="Finy P."/>
            <person name="Geml J."/>
            <person name="Haridas S."/>
            <person name="Hughes K."/>
            <person name="Justo A."/>
            <person name="Karasinski D."/>
            <person name="Kautmanova I."/>
            <person name="Kiss B."/>
            <person name="Kocsube S."/>
            <person name="Kotiranta H."/>
            <person name="LaButti K.M."/>
            <person name="Lechner B.E."/>
            <person name="Liimatainen K."/>
            <person name="Lipzen A."/>
            <person name="Lukacs Z."/>
            <person name="Mihaltcheva S."/>
            <person name="Morgado L.N."/>
            <person name="Niskanen T."/>
            <person name="Noordeloos M.E."/>
            <person name="Ohm R.A."/>
            <person name="Ortiz-Santana B."/>
            <person name="Ovrebo C."/>
            <person name="Racz N."/>
            <person name="Riley R."/>
            <person name="Savchenko A."/>
            <person name="Shiryaev A."/>
            <person name="Soop K."/>
            <person name="Spirin V."/>
            <person name="Szebenyi C."/>
            <person name="Tomsovsky M."/>
            <person name="Tulloss R.E."/>
            <person name="Uehling J."/>
            <person name="Grigoriev I.V."/>
            <person name="Vagvolgyi C."/>
            <person name="Papp T."/>
            <person name="Martin F.M."/>
            <person name="Miettinen O."/>
            <person name="Hibbett D.S."/>
            <person name="Nagy L.G."/>
        </authorList>
    </citation>
    <scope>NUCLEOTIDE SEQUENCE [LARGE SCALE GENOMIC DNA]</scope>
    <source>
        <strain evidence="1 2">CBS 166.37</strain>
    </source>
</reference>
<protein>
    <submittedName>
        <fullName evidence="1">Uncharacterized protein</fullName>
    </submittedName>
</protein>
<organism evidence="1 2">
    <name type="scientific">Crucibulum laeve</name>
    <dbReference type="NCBI Taxonomy" id="68775"/>
    <lineage>
        <taxon>Eukaryota</taxon>
        <taxon>Fungi</taxon>
        <taxon>Dikarya</taxon>
        <taxon>Basidiomycota</taxon>
        <taxon>Agaricomycotina</taxon>
        <taxon>Agaricomycetes</taxon>
        <taxon>Agaricomycetidae</taxon>
        <taxon>Agaricales</taxon>
        <taxon>Agaricineae</taxon>
        <taxon>Nidulariaceae</taxon>
        <taxon>Crucibulum</taxon>
    </lineage>
</organism>
<proteinExistence type="predicted"/>
<evidence type="ECO:0000313" key="2">
    <source>
        <dbReference type="Proteomes" id="UP000308652"/>
    </source>
</evidence>
<accession>A0A5C3M0S7</accession>
<name>A0A5C3M0S7_9AGAR</name>
<dbReference type="EMBL" id="ML213602">
    <property type="protein sequence ID" value="TFK38605.1"/>
    <property type="molecule type" value="Genomic_DNA"/>
</dbReference>
<evidence type="ECO:0000313" key="1">
    <source>
        <dbReference type="EMBL" id="TFK38605.1"/>
    </source>
</evidence>
<dbReference type="Proteomes" id="UP000308652">
    <property type="component" value="Unassembled WGS sequence"/>
</dbReference>